<proteinExistence type="inferred from homology"/>
<dbReference type="GO" id="GO:0005524">
    <property type="term" value="F:ATP binding"/>
    <property type="evidence" value="ECO:0007669"/>
    <property type="project" value="UniProtKB-KW"/>
</dbReference>
<name>E6U9M5_ETHHY</name>
<dbReference type="Proteomes" id="UP000001551">
    <property type="component" value="Chromosome"/>
</dbReference>
<dbReference type="InterPro" id="IPR000705">
    <property type="entry name" value="Galactokinase"/>
</dbReference>
<reference evidence="8 9" key="1">
    <citation type="submission" date="2010-12" db="EMBL/GenBank/DDBJ databases">
        <title>Complete sequence of Ethanoligenens harbinense YUAN-3.</title>
        <authorList>
            <person name="Lucas S."/>
            <person name="Copeland A."/>
            <person name="Lapidus A."/>
            <person name="Cheng J.-F."/>
            <person name="Bruce D."/>
            <person name="Goodwin L."/>
            <person name="Pitluck S."/>
            <person name="Chertkov O."/>
            <person name="Misra M."/>
            <person name="Detter J.C."/>
            <person name="Han C."/>
            <person name="Tapia R."/>
            <person name="Land M."/>
            <person name="Hauser L."/>
            <person name="Jeffries C."/>
            <person name="Kyrpides N."/>
            <person name="Ivanova N."/>
            <person name="Mikhailova N."/>
            <person name="Wang A."/>
            <person name="Mouttaki H."/>
            <person name="He Z."/>
            <person name="Zhou J."/>
            <person name="Hemme C.L."/>
            <person name="Woyke T."/>
        </authorList>
    </citation>
    <scope>NUCLEOTIDE SEQUENCE [LARGE SCALE GENOMIC DNA]</scope>
    <source>
        <strain evidence="9">DSM 18485 / JCM 12961 / CGMCC 1.5033 / YUAN-3</strain>
    </source>
</reference>
<dbReference type="GO" id="GO:0004335">
    <property type="term" value="F:galactokinase activity"/>
    <property type="evidence" value="ECO:0007669"/>
    <property type="project" value="UniProtKB-EC"/>
</dbReference>
<dbReference type="EMBL" id="CP002400">
    <property type="protein sequence ID" value="ADU27311.1"/>
    <property type="molecule type" value="Genomic_DNA"/>
</dbReference>
<organism evidence="8 9">
    <name type="scientific">Ethanoligenens harbinense (strain DSM 18485 / JCM 12961 / CGMCC 1.5033 / YUAN-3)</name>
    <dbReference type="NCBI Taxonomy" id="663278"/>
    <lineage>
        <taxon>Bacteria</taxon>
        <taxon>Bacillati</taxon>
        <taxon>Bacillota</taxon>
        <taxon>Clostridia</taxon>
        <taxon>Eubacteriales</taxon>
        <taxon>Oscillospiraceae</taxon>
        <taxon>Ethanoligenens</taxon>
    </lineage>
</organism>
<dbReference type="eggNOG" id="COG0153">
    <property type="taxonomic scope" value="Bacteria"/>
</dbReference>
<dbReference type="InterPro" id="IPR006206">
    <property type="entry name" value="Mevalonate/galactokinase"/>
</dbReference>
<feature type="domain" description="GHMP kinase N-terminal" evidence="6">
    <location>
        <begin position="125"/>
        <end position="213"/>
    </location>
</feature>
<dbReference type="InterPro" id="IPR036554">
    <property type="entry name" value="GHMP_kinase_C_sf"/>
</dbReference>
<dbReference type="KEGG" id="eha:Ethha_1786"/>
<dbReference type="SUPFAM" id="SSF55060">
    <property type="entry name" value="GHMP Kinase, C-terminal domain"/>
    <property type="match status" value="1"/>
</dbReference>
<dbReference type="STRING" id="663278.Ethha_1786"/>
<dbReference type="PANTHER" id="PTHR10457:SF7">
    <property type="entry name" value="GALACTOKINASE-RELATED"/>
    <property type="match status" value="1"/>
</dbReference>
<dbReference type="InterPro" id="IPR006204">
    <property type="entry name" value="GHMP_kinase_N_dom"/>
</dbReference>
<keyword evidence="3" id="KW-0547">Nucleotide-binding</keyword>
<dbReference type="InterPro" id="IPR020568">
    <property type="entry name" value="Ribosomal_Su5_D2-typ_SF"/>
</dbReference>
<dbReference type="PANTHER" id="PTHR10457">
    <property type="entry name" value="MEVALONATE KINASE/GALACTOKINASE"/>
    <property type="match status" value="1"/>
</dbReference>
<keyword evidence="9" id="KW-1185">Reference proteome</keyword>
<protein>
    <submittedName>
        <fullName evidence="8">Galactokinase</fullName>
        <ecNumber evidence="8">2.7.1.6</ecNumber>
    </submittedName>
</protein>
<dbReference type="EC" id="2.7.1.6" evidence="8"/>
<evidence type="ECO:0000256" key="1">
    <source>
        <dbReference type="ARBA" id="ARBA00006566"/>
    </source>
</evidence>
<dbReference type="Pfam" id="PF10509">
    <property type="entry name" value="GalKase_gal_bdg"/>
    <property type="match status" value="1"/>
</dbReference>
<dbReference type="InterPro" id="IPR014721">
    <property type="entry name" value="Ribsml_uS5_D2-typ_fold_subgr"/>
</dbReference>
<dbReference type="GO" id="GO:0005829">
    <property type="term" value="C:cytosol"/>
    <property type="evidence" value="ECO:0007669"/>
    <property type="project" value="TreeGrafter"/>
</dbReference>
<dbReference type="InterPro" id="IPR019539">
    <property type="entry name" value="GalKase_N"/>
</dbReference>
<evidence type="ECO:0000256" key="3">
    <source>
        <dbReference type="ARBA" id="ARBA00022741"/>
    </source>
</evidence>
<evidence type="ECO:0000259" key="6">
    <source>
        <dbReference type="Pfam" id="PF00288"/>
    </source>
</evidence>
<keyword evidence="5" id="KW-0067">ATP-binding</keyword>
<accession>E6U9M5</accession>
<feature type="domain" description="Galactokinase N-terminal" evidence="7">
    <location>
        <begin position="41"/>
        <end position="89"/>
    </location>
</feature>
<dbReference type="HOGENOM" id="CLU_017814_8_0_9"/>
<comment type="similarity">
    <text evidence="1">Belongs to the GHMP kinase family. GalK subfamily.</text>
</comment>
<keyword evidence="2 8" id="KW-0808">Transferase</keyword>
<evidence type="ECO:0000313" key="9">
    <source>
        <dbReference type="Proteomes" id="UP000001551"/>
    </source>
</evidence>
<dbReference type="GO" id="GO:0006012">
    <property type="term" value="P:galactose metabolic process"/>
    <property type="evidence" value="ECO:0007669"/>
    <property type="project" value="InterPro"/>
</dbReference>
<dbReference type="RefSeq" id="WP_013485662.1">
    <property type="nucleotide sequence ID" value="NC_014828.1"/>
</dbReference>
<dbReference type="SUPFAM" id="SSF54211">
    <property type="entry name" value="Ribosomal protein S5 domain 2-like"/>
    <property type="match status" value="1"/>
</dbReference>
<keyword evidence="4 8" id="KW-0418">Kinase</keyword>
<gene>
    <name evidence="8" type="ordered locus">Ethha_1786</name>
</gene>
<evidence type="ECO:0000256" key="5">
    <source>
        <dbReference type="ARBA" id="ARBA00022840"/>
    </source>
</evidence>
<evidence type="ECO:0000313" key="8">
    <source>
        <dbReference type="EMBL" id="ADU27311.1"/>
    </source>
</evidence>
<dbReference type="InterPro" id="IPR006203">
    <property type="entry name" value="GHMP_knse_ATP-bd_CS"/>
</dbReference>
<evidence type="ECO:0000256" key="4">
    <source>
        <dbReference type="ARBA" id="ARBA00022777"/>
    </source>
</evidence>
<dbReference type="PROSITE" id="PS00627">
    <property type="entry name" value="GHMP_KINASES_ATP"/>
    <property type="match status" value="1"/>
</dbReference>
<dbReference type="PRINTS" id="PR00959">
    <property type="entry name" value="MEVGALKINASE"/>
</dbReference>
<sequence length="425" mass="46414">MELLQIKKEIQESRLDQTLGLLYGEATVHAQRKRYLDALNAFAQLYGGGDVQILSVPGRSEIGGNHTDHNHGRVLACAVDLDVIAVARKSGNTQIRLQSEGFGMDKLSIQTLRPVENEHFTSKALIRGTAARLQTLGYTVGGFDAYITSNVLKGSGLSSSAAFEVMCANIFSHLFNGGKIDTVTMAKTGQYAKREFFGKPCGLMDQMASAVGGFISIDFADPENPLVQKIDLDMAQTGYTLCIIDTAGNHADLNADYASIQSEMKAVATLLGHTVLRKCNEEQFFTRLPEIRAKLGDRAVLRALHFFGDNARVSGEVEALRSGNFQAFLNLVIQSGRSSFQYLQNVYSIQDPRQQGLSLALALSEKILEKNGAWRVHGGGFAGTIQAFVPNKPADVYTAEMNRVFGEHACYRLRVRPVGAVRVSE</sequence>
<evidence type="ECO:0000256" key="2">
    <source>
        <dbReference type="ARBA" id="ARBA00022679"/>
    </source>
</evidence>
<dbReference type="PIRSF" id="PIRSF000530">
    <property type="entry name" value="Galactokinase"/>
    <property type="match status" value="1"/>
</dbReference>
<dbReference type="Pfam" id="PF00288">
    <property type="entry name" value="GHMP_kinases_N"/>
    <property type="match status" value="1"/>
</dbReference>
<evidence type="ECO:0000259" key="7">
    <source>
        <dbReference type="Pfam" id="PF10509"/>
    </source>
</evidence>
<dbReference type="PRINTS" id="PR00473">
    <property type="entry name" value="GALCTOKINASE"/>
</dbReference>
<dbReference type="Gene3D" id="3.30.230.10">
    <property type="match status" value="1"/>
</dbReference>
<dbReference type="Gene3D" id="3.30.70.890">
    <property type="entry name" value="GHMP kinase, C-terminal domain"/>
    <property type="match status" value="1"/>
</dbReference>
<dbReference type="AlphaFoldDB" id="E6U9M5"/>